<dbReference type="AlphaFoldDB" id="A0A937JPE3"/>
<dbReference type="RefSeq" id="WP_201843283.1">
    <property type="nucleotide sequence ID" value="NZ_JAERRK010000025.1"/>
</dbReference>
<sequence>MKSSSEYPCAMGVSVGTAPCTATSKMKELRVTLFRLAWTKYTDLIGDGAGLKDTKFSDIQRFGDFRVLDGHVRGGRDGLLFCLQFGLRG</sequence>
<organism evidence="1 2">
    <name type="scientific">Streptomyces actinomycinicus</name>
    <dbReference type="NCBI Taxonomy" id="1695166"/>
    <lineage>
        <taxon>Bacteria</taxon>
        <taxon>Bacillati</taxon>
        <taxon>Actinomycetota</taxon>
        <taxon>Actinomycetes</taxon>
        <taxon>Kitasatosporales</taxon>
        <taxon>Streptomycetaceae</taxon>
        <taxon>Streptomyces</taxon>
    </lineage>
</organism>
<keyword evidence="2" id="KW-1185">Reference proteome</keyword>
<gene>
    <name evidence="1" type="ORF">JK359_32995</name>
</gene>
<dbReference type="Proteomes" id="UP000661858">
    <property type="component" value="Unassembled WGS sequence"/>
</dbReference>
<reference evidence="1" key="1">
    <citation type="submission" date="2021-01" db="EMBL/GenBank/DDBJ databases">
        <title>WGS of actinomycetes isolated from Thailand.</title>
        <authorList>
            <person name="Thawai C."/>
        </authorList>
    </citation>
    <scope>NUCLEOTIDE SEQUENCE</scope>
    <source>
        <strain evidence="1">RCU-197</strain>
    </source>
</reference>
<evidence type="ECO:0000313" key="1">
    <source>
        <dbReference type="EMBL" id="MBL1086724.1"/>
    </source>
</evidence>
<accession>A0A937JPE3</accession>
<evidence type="ECO:0000313" key="2">
    <source>
        <dbReference type="Proteomes" id="UP000661858"/>
    </source>
</evidence>
<dbReference type="EMBL" id="JAERRK010000025">
    <property type="protein sequence ID" value="MBL1086724.1"/>
    <property type="molecule type" value="Genomic_DNA"/>
</dbReference>
<name>A0A937JPE3_9ACTN</name>
<protein>
    <submittedName>
        <fullName evidence="1">Uncharacterized protein</fullName>
    </submittedName>
</protein>
<comment type="caution">
    <text evidence="1">The sequence shown here is derived from an EMBL/GenBank/DDBJ whole genome shotgun (WGS) entry which is preliminary data.</text>
</comment>
<proteinExistence type="predicted"/>